<evidence type="ECO:0000313" key="4">
    <source>
        <dbReference type="Proteomes" id="UP001470230"/>
    </source>
</evidence>
<dbReference type="SMART" id="SM00577">
    <property type="entry name" value="CPDc"/>
    <property type="match status" value="1"/>
</dbReference>
<comment type="similarity">
    <text evidence="1">Belongs to the TIM50 family.</text>
</comment>
<comment type="caution">
    <text evidence="3">The sequence shown here is derived from an EMBL/GenBank/DDBJ whole genome shotgun (WGS) entry which is preliminary data.</text>
</comment>
<keyword evidence="1" id="KW-0811">Translocation</keyword>
<dbReference type="Proteomes" id="UP001470230">
    <property type="component" value="Unassembled WGS sequence"/>
</dbReference>
<dbReference type="CDD" id="cd07521">
    <property type="entry name" value="HAD_FCP1-like"/>
    <property type="match status" value="1"/>
</dbReference>
<keyword evidence="1" id="KW-0653">Protein transport</keyword>
<dbReference type="PROSITE" id="PS50969">
    <property type="entry name" value="FCP1"/>
    <property type="match status" value="1"/>
</dbReference>
<dbReference type="SUPFAM" id="SSF56784">
    <property type="entry name" value="HAD-like"/>
    <property type="match status" value="1"/>
</dbReference>
<evidence type="ECO:0000256" key="1">
    <source>
        <dbReference type="RuleBase" id="RU365079"/>
    </source>
</evidence>
<dbReference type="InterPro" id="IPR050365">
    <property type="entry name" value="TIM50"/>
</dbReference>
<dbReference type="InterPro" id="IPR004274">
    <property type="entry name" value="FCP1_dom"/>
</dbReference>
<reference evidence="3 4" key="1">
    <citation type="submission" date="2024-04" db="EMBL/GenBank/DDBJ databases">
        <title>Tritrichomonas musculus Genome.</title>
        <authorList>
            <person name="Alves-Ferreira E."/>
            <person name="Grigg M."/>
            <person name="Lorenzi H."/>
            <person name="Galac M."/>
        </authorList>
    </citation>
    <scope>NUCLEOTIDE SEQUENCE [LARGE SCALE GENOMIC DNA]</scope>
    <source>
        <strain evidence="3 4">EAF2021</strain>
    </source>
</reference>
<keyword evidence="1" id="KW-0813">Transport</keyword>
<protein>
    <recommendedName>
        <fullName evidence="1">Mitochondrial import inner membrane translocase subunit TIM50</fullName>
    </recommendedName>
</protein>
<dbReference type="InterPro" id="IPR023214">
    <property type="entry name" value="HAD_sf"/>
</dbReference>
<gene>
    <name evidence="3" type="ORF">M9Y10_011000</name>
</gene>
<evidence type="ECO:0000313" key="3">
    <source>
        <dbReference type="EMBL" id="KAK8865452.1"/>
    </source>
</evidence>
<proteinExistence type="inferred from homology"/>
<organism evidence="3 4">
    <name type="scientific">Tritrichomonas musculus</name>
    <dbReference type="NCBI Taxonomy" id="1915356"/>
    <lineage>
        <taxon>Eukaryota</taxon>
        <taxon>Metamonada</taxon>
        <taxon>Parabasalia</taxon>
        <taxon>Tritrichomonadida</taxon>
        <taxon>Tritrichomonadidae</taxon>
        <taxon>Tritrichomonas</taxon>
    </lineage>
</organism>
<accession>A0ABR2IMF3</accession>
<dbReference type="InterPro" id="IPR036412">
    <property type="entry name" value="HAD-like_sf"/>
</dbReference>
<sequence>MHKSFSSIILSKPAVVIDLDDTLVHVTPLPPKYLDNNNYFTIFFKRRKLYVQTRPYLHYFLDHLSKLYDIFFFTASNREYADAIIDKIMPNVDKSRRFYNNSCINTYGYCVKDLNIIRRPLSQLLLIDDSAGSALNNPKNLVKIKPWIGEKNDSILKDLLYLLEKIVYERDLRISYIENIKNGKYEGFSTF</sequence>
<keyword evidence="1" id="KW-0809">Transit peptide</keyword>
<dbReference type="Pfam" id="PF03031">
    <property type="entry name" value="NIF"/>
    <property type="match status" value="1"/>
</dbReference>
<keyword evidence="1" id="KW-0496">Mitochondrion</keyword>
<evidence type="ECO:0000259" key="2">
    <source>
        <dbReference type="PROSITE" id="PS50969"/>
    </source>
</evidence>
<name>A0ABR2IMF3_9EUKA</name>
<comment type="subcellular location">
    <subcellularLocation>
        <location evidence="1">Mitochondrion inner membrane</location>
        <topology evidence="1">Single-pass membrane protein</topology>
    </subcellularLocation>
</comment>
<dbReference type="PANTHER" id="PTHR12210">
    <property type="entry name" value="DULLARD PROTEIN PHOSPHATASE"/>
    <property type="match status" value="1"/>
</dbReference>
<comment type="subunit">
    <text evidence="1">Component of the TIM23 complex.</text>
</comment>
<dbReference type="Gene3D" id="3.40.50.1000">
    <property type="entry name" value="HAD superfamily/HAD-like"/>
    <property type="match status" value="1"/>
</dbReference>
<dbReference type="EMBL" id="JAPFFF010000016">
    <property type="protein sequence ID" value="KAK8865452.1"/>
    <property type="molecule type" value="Genomic_DNA"/>
</dbReference>
<keyword evidence="4" id="KW-1185">Reference proteome</keyword>
<comment type="function">
    <text evidence="1">Essential component of the TIM23 complex, a complex that mediates the translocation of transit peptide-containing proteins across the mitochondrial inner membrane.</text>
</comment>
<feature type="domain" description="FCP1 homology" evidence="2">
    <location>
        <begin position="8"/>
        <end position="166"/>
    </location>
</feature>